<evidence type="ECO:0000259" key="2">
    <source>
        <dbReference type="PROSITE" id="PS50011"/>
    </source>
</evidence>
<dbReference type="PANTHER" id="PTHR44329">
    <property type="entry name" value="SERINE/THREONINE-PROTEIN KINASE TNNI3K-RELATED"/>
    <property type="match status" value="1"/>
</dbReference>
<dbReference type="OrthoDB" id="122279at2759"/>
<dbReference type="InterPro" id="IPR001245">
    <property type="entry name" value="Ser-Thr/Tyr_kinase_cat_dom"/>
</dbReference>
<dbReference type="STRING" id="39966.A0A369JCP7"/>
<feature type="domain" description="Protein kinase" evidence="2">
    <location>
        <begin position="454"/>
        <end position="726"/>
    </location>
</feature>
<dbReference type="InParanoid" id="A0A369JCP7"/>
<keyword evidence="3" id="KW-0808">Transferase</keyword>
<sequence length="773" mass="85972">MSKIPSELKSHFASAYAAANPSSITLLAVEAQQDVPWDRDGDLKQLFGVAETLRKEAQEYLKVGDYERTFISVSRAVTLILDKIPAHREYHILTQDQRRDVALNGEDLHKYCATLQFYLDARYHSWLSPHLMRIDGLKPGHDENSGHFSLRQEDPRFEDLPQDERTQLMKRIQDAPELASRILVDKRANLDTIAITTTNDAVSEPEENSLEIEGKPSSQREPADNRVEKLQGTWIDVTSTSPTAKAGVRPAYGPRGGVLTAPLMSILPPRFMSSSEIPPVPPPRFQSTSGYVVLGPGPVSSDISPGIVPGGADPQTSTSTSWDAAVSDIAPDGCDLKQPSSDRITLSVSHPDVAYQNAEHVNEEQDALEDFPDNMKAIVALLTRILEDIDQYKRLLRCKGHEAQRLLDIFQTLLSDTPQLDAGFRRKLVVALQRLSRRTGLYPKCYTLRDIELVDNDWPVATGSFGDIYKGNYFDRAVCLKVLRLCQTSDLDQFLKRFSAEAILWAQLSHPNLLPIYGLYRYTSRLCFVSPWMDNGDVTTYLKQIPDVDRTLLISDTAAGVDYLHDNDIVHGDLKGANILVDSSGRARLADFGLSAISDANVLHWSSNSTVASKGGSARWQAPELYAPESDKDIPNSKASDVYAWACVCYEIFTGNVPFFEIARISTVQLKVQQGSRPSRPSTSSPAWDSWGLTESFWLLIEICWSECPDARPRIQEIITQIHSQIPIDGRPTDCGDAFPPENFQISMGGQDALPSVNDLEDILRSVNSEVLN</sequence>
<dbReference type="SMART" id="SM00220">
    <property type="entry name" value="S_TKc"/>
    <property type="match status" value="1"/>
</dbReference>
<organism evidence="3 4">
    <name type="scientific">Hypsizygus marmoreus</name>
    <name type="common">White beech mushroom</name>
    <name type="synonym">Agaricus marmoreus</name>
    <dbReference type="NCBI Taxonomy" id="39966"/>
    <lineage>
        <taxon>Eukaryota</taxon>
        <taxon>Fungi</taxon>
        <taxon>Dikarya</taxon>
        <taxon>Basidiomycota</taxon>
        <taxon>Agaricomycotina</taxon>
        <taxon>Agaricomycetes</taxon>
        <taxon>Agaricomycetidae</taxon>
        <taxon>Agaricales</taxon>
        <taxon>Tricholomatineae</taxon>
        <taxon>Lyophyllaceae</taxon>
        <taxon>Hypsizygus</taxon>
    </lineage>
</organism>
<evidence type="ECO:0000256" key="1">
    <source>
        <dbReference type="SAM" id="MobiDB-lite"/>
    </source>
</evidence>
<keyword evidence="3" id="KW-0418">Kinase</keyword>
<gene>
    <name evidence="3" type="primary">STY8_5</name>
    <name evidence="3" type="ORF">Hypma_000388</name>
</gene>
<dbReference type="InterPro" id="IPR011009">
    <property type="entry name" value="Kinase-like_dom_sf"/>
</dbReference>
<accession>A0A369JCP7</accession>
<evidence type="ECO:0000313" key="4">
    <source>
        <dbReference type="Proteomes" id="UP000076154"/>
    </source>
</evidence>
<dbReference type="EMBL" id="LUEZ02000102">
    <property type="protein sequence ID" value="RDB18377.1"/>
    <property type="molecule type" value="Genomic_DNA"/>
</dbReference>
<dbReference type="SUPFAM" id="SSF56112">
    <property type="entry name" value="Protein kinase-like (PK-like)"/>
    <property type="match status" value="1"/>
</dbReference>
<dbReference type="Gene3D" id="1.10.510.10">
    <property type="entry name" value="Transferase(Phosphotransferase) domain 1"/>
    <property type="match status" value="1"/>
</dbReference>
<dbReference type="GO" id="GO:0004674">
    <property type="term" value="F:protein serine/threonine kinase activity"/>
    <property type="evidence" value="ECO:0007669"/>
    <property type="project" value="TreeGrafter"/>
</dbReference>
<dbReference type="AlphaFoldDB" id="A0A369JCP7"/>
<feature type="region of interest" description="Disordered" evidence="1">
    <location>
        <begin position="200"/>
        <end position="226"/>
    </location>
</feature>
<protein>
    <submittedName>
        <fullName evidence="3">Serine/threonine-protein kinase STY8</fullName>
    </submittedName>
</protein>
<dbReference type="InterPro" id="IPR015063">
    <property type="entry name" value="USP8_dimer"/>
</dbReference>
<dbReference type="Pfam" id="PF08969">
    <property type="entry name" value="USP8_dimer"/>
    <property type="match status" value="1"/>
</dbReference>
<name>A0A369JCP7_HYPMA</name>
<evidence type="ECO:0000313" key="3">
    <source>
        <dbReference type="EMBL" id="RDB18377.1"/>
    </source>
</evidence>
<dbReference type="Gene3D" id="1.20.58.80">
    <property type="entry name" value="Phosphotransferase system, lactose/cellobiose-type IIA subunit"/>
    <property type="match status" value="1"/>
</dbReference>
<comment type="caution">
    <text evidence="3">The sequence shown here is derived from an EMBL/GenBank/DDBJ whole genome shotgun (WGS) entry which is preliminary data.</text>
</comment>
<dbReference type="Pfam" id="PF07714">
    <property type="entry name" value="PK_Tyr_Ser-Thr"/>
    <property type="match status" value="1"/>
</dbReference>
<dbReference type="InterPro" id="IPR051681">
    <property type="entry name" value="Ser/Thr_Kinases-Pseudokinases"/>
</dbReference>
<reference evidence="3" key="1">
    <citation type="submission" date="2018-04" db="EMBL/GenBank/DDBJ databases">
        <title>Whole genome sequencing of Hypsizygus marmoreus.</title>
        <authorList>
            <person name="Choi I.-G."/>
            <person name="Min B."/>
            <person name="Kim J.-G."/>
            <person name="Kim S."/>
            <person name="Oh Y.-L."/>
            <person name="Kong W.-S."/>
            <person name="Park H."/>
            <person name="Jeong J."/>
            <person name="Song E.-S."/>
        </authorList>
    </citation>
    <scope>NUCLEOTIDE SEQUENCE [LARGE SCALE GENOMIC DNA]</scope>
    <source>
        <strain evidence="3">51987-8</strain>
    </source>
</reference>
<dbReference type="PROSITE" id="PS00108">
    <property type="entry name" value="PROTEIN_KINASE_ST"/>
    <property type="match status" value="1"/>
</dbReference>
<dbReference type="GO" id="GO:0005524">
    <property type="term" value="F:ATP binding"/>
    <property type="evidence" value="ECO:0007669"/>
    <property type="project" value="InterPro"/>
</dbReference>
<keyword evidence="4" id="KW-1185">Reference proteome</keyword>
<proteinExistence type="predicted"/>
<dbReference type="Proteomes" id="UP000076154">
    <property type="component" value="Unassembled WGS sequence"/>
</dbReference>
<dbReference type="PROSITE" id="PS50011">
    <property type="entry name" value="PROTEIN_KINASE_DOM"/>
    <property type="match status" value="1"/>
</dbReference>
<dbReference type="InterPro" id="IPR008271">
    <property type="entry name" value="Ser/Thr_kinase_AS"/>
</dbReference>
<dbReference type="InterPro" id="IPR000719">
    <property type="entry name" value="Prot_kinase_dom"/>
</dbReference>